<accession>A0ABN9ACQ7</accession>
<feature type="non-terminal residue" evidence="1">
    <location>
        <position position="1"/>
    </location>
</feature>
<evidence type="ECO:0000313" key="1">
    <source>
        <dbReference type="EMBL" id="CAI9532476.1"/>
    </source>
</evidence>
<evidence type="ECO:0000313" key="2">
    <source>
        <dbReference type="Proteomes" id="UP001162483"/>
    </source>
</evidence>
<dbReference type="Proteomes" id="UP001162483">
    <property type="component" value="Unassembled WGS sequence"/>
</dbReference>
<protein>
    <submittedName>
        <fullName evidence="1">Uncharacterized protein</fullName>
    </submittedName>
</protein>
<sequence length="213" mass="22757">CPLDTADHGKSRRCRLGHVISCVQSQLITWDMYTDHQCPDDQCGPRSATCQCSSVPLPISATSMAHISAYQYTSMPHISAHLSCLSMSPISASQCHLSMPISATYQCCQSVPPISASQCHLSVPVNAAYQCQSVLPISAAYQCHILVSCISAAFQCPSVMPVNAYQCNLPVPPPQCPSVPPISVHQCSLSVPITAASLAHISEGEKSLIYKIV</sequence>
<proteinExistence type="predicted"/>
<keyword evidence="2" id="KW-1185">Reference proteome</keyword>
<comment type="caution">
    <text evidence="1">The sequence shown here is derived from an EMBL/GenBank/DDBJ whole genome shotgun (WGS) entry which is preliminary data.</text>
</comment>
<reference evidence="1" key="1">
    <citation type="submission" date="2023-05" db="EMBL/GenBank/DDBJ databases">
        <authorList>
            <person name="Stuckert A."/>
        </authorList>
    </citation>
    <scope>NUCLEOTIDE SEQUENCE</scope>
</reference>
<dbReference type="EMBL" id="CATNWA010000061">
    <property type="protein sequence ID" value="CAI9532476.1"/>
    <property type="molecule type" value="Genomic_DNA"/>
</dbReference>
<gene>
    <name evidence="1" type="ORF">SPARVUS_LOCUS228167</name>
</gene>
<name>A0ABN9ACQ7_9NEOB</name>
<organism evidence="1 2">
    <name type="scientific">Staurois parvus</name>
    <dbReference type="NCBI Taxonomy" id="386267"/>
    <lineage>
        <taxon>Eukaryota</taxon>
        <taxon>Metazoa</taxon>
        <taxon>Chordata</taxon>
        <taxon>Craniata</taxon>
        <taxon>Vertebrata</taxon>
        <taxon>Euteleostomi</taxon>
        <taxon>Amphibia</taxon>
        <taxon>Batrachia</taxon>
        <taxon>Anura</taxon>
        <taxon>Neobatrachia</taxon>
        <taxon>Ranoidea</taxon>
        <taxon>Ranidae</taxon>
        <taxon>Staurois</taxon>
    </lineage>
</organism>